<dbReference type="PANTHER" id="PTHR32071">
    <property type="entry name" value="TRANSCRIPTIONAL REGULATORY PROTEIN"/>
    <property type="match status" value="1"/>
</dbReference>
<dbReference type="GO" id="GO:0006355">
    <property type="term" value="P:regulation of DNA-templated transcription"/>
    <property type="evidence" value="ECO:0007669"/>
    <property type="project" value="InterPro"/>
</dbReference>
<dbReference type="InterPro" id="IPR027417">
    <property type="entry name" value="P-loop_NTPase"/>
</dbReference>
<dbReference type="InterPro" id="IPR011006">
    <property type="entry name" value="CheY-like_superfamily"/>
</dbReference>
<dbReference type="CDD" id="cd00009">
    <property type="entry name" value="AAA"/>
    <property type="match status" value="1"/>
</dbReference>
<evidence type="ECO:0000256" key="3">
    <source>
        <dbReference type="ARBA" id="ARBA00022840"/>
    </source>
</evidence>
<dbReference type="InterPro" id="IPR058031">
    <property type="entry name" value="AAA_lid_NorR"/>
</dbReference>
<sequence length="387" mass="43143">MSKILVIEDESAIRRVLVKILAEENDSYNVVEAEDGLAGMEVIKKEDFDLVLCDIKMPKMDGVEVLEAAKKIKPEIPFIMISGHGDLDTAVNTMRLGAYDYISKPPDLNRLLTTVRNALERKELAVENKVLKKKVSKNYEMIGESKEIEAIKEMIEKVAPTDARVLITGSNGTGKELVAHWVHQKSPRSSSPFVEVNCAAIPSELIESELFGHVKGAFTSAVKDRAGKFEAANKGTIFLDEIGDMSLSAQAKVLRALQENKISRVGSDKDIKVDVRVLAATNKDLKKEIEDGKFREDLYHRLAVILIKVPSLNDRRDDIPLLIEHFSKKIASEQGTAQKSFSKKAIDLLKSYDWTGNVRELRNVVERLIILGGKEVSEEDVKLFASK</sequence>
<keyword evidence="3" id="KW-0067">ATP-binding</keyword>
<evidence type="ECO:0000256" key="4">
    <source>
        <dbReference type="ARBA" id="ARBA00023012"/>
    </source>
</evidence>
<dbReference type="InterPro" id="IPR003593">
    <property type="entry name" value="AAA+_ATPase"/>
</dbReference>
<dbReference type="InterPro" id="IPR001789">
    <property type="entry name" value="Sig_transdc_resp-reg_receiver"/>
</dbReference>
<dbReference type="Pfam" id="PF00158">
    <property type="entry name" value="Sigma54_activat"/>
    <property type="match status" value="1"/>
</dbReference>
<dbReference type="GO" id="GO:0005524">
    <property type="term" value="F:ATP binding"/>
    <property type="evidence" value="ECO:0007669"/>
    <property type="project" value="UniProtKB-KW"/>
</dbReference>
<dbReference type="EMBL" id="CP157804">
    <property type="protein sequence ID" value="XBQ23025.1"/>
    <property type="molecule type" value="Genomic_DNA"/>
</dbReference>
<dbReference type="PROSITE" id="PS50045">
    <property type="entry name" value="SIGMA54_INTERACT_4"/>
    <property type="match status" value="1"/>
</dbReference>
<name>A0AAU7MXJ7_9FLAO</name>
<dbReference type="FunFam" id="3.40.50.2300:FF:000018">
    <property type="entry name" value="DNA-binding transcriptional regulator NtrC"/>
    <property type="match status" value="1"/>
</dbReference>
<dbReference type="Pfam" id="PF25601">
    <property type="entry name" value="AAA_lid_14"/>
    <property type="match status" value="1"/>
</dbReference>
<keyword evidence="5" id="KW-0805">Transcription regulation</keyword>
<keyword evidence="6" id="KW-0804">Transcription</keyword>
<evidence type="ECO:0000259" key="9">
    <source>
        <dbReference type="PROSITE" id="PS50110"/>
    </source>
</evidence>
<keyword evidence="4" id="KW-0902">Two-component regulatory system</keyword>
<dbReference type="PROSITE" id="PS50110">
    <property type="entry name" value="RESPONSE_REGULATORY"/>
    <property type="match status" value="1"/>
</dbReference>
<feature type="domain" description="Response regulatory" evidence="9">
    <location>
        <begin position="3"/>
        <end position="119"/>
    </location>
</feature>
<organism evidence="10">
    <name type="scientific">Flagellimonas sp. MMG031</name>
    <dbReference type="NCBI Taxonomy" id="3158549"/>
    <lineage>
        <taxon>Bacteria</taxon>
        <taxon>Pseudomonadati</taxon>
        <taxon>Bacteroidota</taxon>
        <taxon>Flavobacteriia</taxon>
        <taxon>Flavobacteriales</taxon>
        <taxon>Flavobacteriaceae</taxon>
        <taxon>Flagellimonas</taxon>
    </lineage>
</organism>
<keyword evidence="1 7" id="KW-0597">Phosphoprotein</keyword>
<protein>
    <submittedName>
        <fullName evidence="10">Sigma-54 dependent transcriptional regulator</fullName>
    </submittedName>
</protein>
<accession>A0AAU7MXJ7</accession>
<dbReference type="SMART" id="SM00448">
    <property type="entry name" value="REC"/>
    <property type="match status" value="1"/>
</dbReference>
<dbReference type="AlphaFoldDB" id="A0AAU7MXJ7"/>
<dbReference type="InterPro" id="IPR002078">
    <property type="entry name" value="Sigma_54_int"/>
</dbReference>
<evidence type="ECO:0000256" key="2">
    <source>
        <dbReference type="ARBA" id="ARBA00022741"/>
    </source>
</evidence>
<dbReference type="FunFam" id="3.40.50.300:FF:000006">
    <property type="entry name" value="DNA-binding transcriptional regulator NtrC"/>
    <property type="match status" value="1"/>
</dbReference>
<gene>
    <name evidence="10" type="ORF">ABNE31_15620</name>
</gene>
<dbReference type="GO" id="GO:0000160">
    <property type="term" value="P:phosphorelay signal transduction system"/>
    <property type="evidence" value="ECO:0007669"/>
    <property type="project" value="UniProtKB-KW"/>
</dbReference>
<dbReference type="RefSeq" id="WP_179384245.1">
    <property type="nucleotide sequence ID" value="NZ_CP157804.1"/>
</dbReference>
<dbReference type="InterPro" id="IPR025943">
    <property type="entry name" value="Sigma_54_int_dom_ATP-bd_2"/>
</dbReference>
<dbReference type="SUPFAM" id="SSF52172">
    <property type="entry name" value="CheY-like"/>
    <property type="match status" value="1"/>
</dbReference>
<dbReference type="KEGG" id="fld:ABNE31_15620"/>
<dbReference type="Pfam" id="PF00072">
    <property type="entry name" value="Response_reg"/>
    <property type="match status" value="1"/>
</dbReference>
<evidence type="ECO:0000256" key="6">
    <source>
        <dbReference type="ARBA" id="ARBA00023163"/>
    </source>
</evidence>
<evidence type="ECO:0000256" key="5">
    <source>
        <dbReference type="ARBA" id="ARBA00023015"/>
    </source>
</evidence>
<proteinExistence type="predicted"/>
<feature type="domain" description="Sigma-54 factor interaction" evidence="8">
    <location>
        <begin position="141"/>
        <end position="370"/>
    </location>
</feature>
<dbReference type="PROSITE" id="PS00676">
    <property type="entry name" value="SIGMA54_INTERACT_2"/>
    <property type="match status" value="1"/>
</dbReference>
<evidence type="ECO:0000259" key="8">
    <source>
        <dbReference type="PROSITE" id="PS50045"/>
    </source>
</evidence>
<dbReference type="Gene3D" id="1.10.8.60">
    <property type="match status" value="1"/>
</dbReference>
<dbReference type="Gene3D" id="3.40.50.300">
    <property type="entry name" value="P-loop containing nucleotide triphosphate hydrolases"/>
    <property type="match status" value="1"/>
</dbReference>
<evidence type="ECO:0000313" key="10">
    <source>
        <dbReference type="EMBL" id="XBQ23025.1"/>
    </source>
</evidence>
<evidence type="ECO:0000256" key="1">
    <source>
        <dbReference type="ARBA" id="ARBA00022553"/>
    </source>
</evidence>
<reference evidence="10" key="1">
    <citation type="submission" date="2024-05" db="EMBL/GenBank/DDBJ databases">
        <title>Draft Genome Sequences of Flagellimonas sp. MMG031 and Marinobacter sp. MMG032 Isolated from the dinoflagellate Symbiodinium pilosum.</title>
        <authorList>
            <person name="Shikuma N.J."/>
            <person name="Farrell M.V."/>
        </authorList>
    </citation>
    <scope>NUCLEOTIDE SEQUENCE</scope>
    <source>
        <strain evidence="10">MMG031</strain>
    </source>
</reference>
<dbReference type="Gene3D" id="3.40.50.2300">
    <property type="match status" value="1"/>
</dbReference>
<dbReference type="SUPFAM" id="SSF52540">
    <property type="entry name" value="P-loop containing nucleoside triphosphate hydrolases"/>
    <property type="match status" value="1"/>
</dbReference>
<evidence type="ECO:0000256" key="7">
    <source>
        <dbReference type="PROSITE-ProRule" id="PRU00169"/>
    </source>
</evidence>
<keyword evidence="2" id="KW-0547">Nucleotide-binding</keyword>
<feature type="modified residue" description="4-aspartylphosphate" evidence="7">
    <location>
        <position position="54"/>
    </location>
</feature>
<dbReference type="SMART" id="SM00382">
    <property type="entry name" value="AAA"/>
    <property type="match status" value="1"/>
</dbReference>